<sequence length="212" mass="23709">MIADFASQAWTSLIRAARYTRADKPYIPVLPYTADWWGDRVMAMVDAVFGWKDRVPAVLLAFVSARFVRFDAGERDQNHKVKAVDRGLRKQIMKRIVESTLLAPLVDDVDTINAEPDRKFARAIYRSAQTTISDATQIVHDHHGKMIASADLAKLTGHKLVDLVKGEPLPTHVLLPALHALKDFSPEFIDMSIRRTAIILWKGPAVASQTPS</sequence>
<dbReference type="OrthoDB" id="2540390at2759"/>
<dbReference type="AlphaFoldDB" id="A0A238FIE1"/>
<accession>A0A238FIE1</accession>
<evidence type="ECO:0000313" key="1">
    <source>
        <dbReference type="EMBL" id="SCV71634.1"/>
    </source>
</evidence>
<keyword evidence="2" id="KW-1185">Reference proteome</keyword>
<dbReference type="EMBL" id="FMSP01000007">
    <property type="protein sequence ID" value="SCV71634.1"/>
    <property type="molecule type" value="Genomic_DNA"/>
</dbReference>
<dbReference type="Proteomes" id="UP000198372">
    <property type="component" value="Unassembled WGS sequence"/>
</dbReference>
<protein>
    <submittedName>
        <fullName evidence="1">BQ2448_3222 protein</fullName>
    </submittedName>
</protein>
<reference evidence="2" key="1">
    <citation type="submission" date="2016-09" db="EMBL/GenBank/DDBJ databases">
        <authorList>
            <person name="Jeantristanb JTB J.-T."/>
            <person name="Ricardo R."/>
        </authorList>
    </citation>
    <scope>NUCLEOTIDE SEQUENCE [LARGE SCALE GENOMIC DNA]</scope>
</reference>
<name>A0A238FIE1_9BASI</name>
<gene>
    <name evidence="1" type="ORF">BQ2448_3222</name>
</gene>
<proteinExistence type="predicted"/>
<organism evidence="1 2">
    <name type="scientific">Microbotryum intermedium</name>
    <dbReference type="NCBI Taxonomy" id="269621"/>
    <lineage>
        <taxon>Eukaryota</taxon>
        <taxon>Fungi</taxon>
        <taxon>Dikarya</taxon>
        <taxon>Basidiomycota</taxon>
        <taxon>Pucciniomycotina</taxon>
        <taxon>Microbotryomycetes</taxon>
        <taxon>Microbotryales</taxon>
        <taxon>Microbotryaceae</taxon>
        <taxon>Microbotryum</taxon>
    </lineage>
</organism>
<evidence type="ECO:0000313" key="2">
    <source>
        <dbReference type="Proteomes" id="UP000198372"/>
    </source>
</evidence>